<protein>
    <submittedName>
        <fullName evidence="2">30S ribosomal protein S16</fullName>
    </submittedName>
</protein>
<accession>A0A5A7QKX2</accession>
<name>A0A5A7QKX2_STRAF</name>
<keyword evidence="2" id="KW-0689">Ribosomal protein</keyword>
<comment type="caution">
    <text evidence="2">The sequence shown here is derived from an EMBL/GenBank/DDBJ whole genome shotgun (WGS) entry which is preliminary data.</text>
</comment>
<dbReference type="GO" id="GO:0005840">
    <property type="term" value="C:ribosome"/>
    <property type="evidence" value="ECO:0007669"/>
    <property type="project" value="UniProtKB-KW"/>
</dbReference>
<organism evidence="2 3">
    <name type="scientific">Striga asiatica</name>
    <name type="common">Asiatic witchweed</name>
    <name type="synonym">Buchnera asiatica</name>
    <dbReference type="NCBI Taxonomy" id="4170"/>
    <lineage>
        <taxon>Eukaryota</taxon>
        <taxon>Viridiplantae</taxon>
        <taxon>Streptophyta</taxon>
        <taxon>Embryophyta</taxon>
        <taxon>Tracheophyta</taxon>
        <taxon>Spermatophyta</taxon>
        <taxon>Magnoliopsida</taxon>
        <taxon>eudicotyledons</taxon>
        <taxon>Gunneridae</taxon>
        <taxon>Pentapetalae</taxon>
        <taxon>asterids</taxon>
        <taxon>lamiids</taxon>
        <taxon>Lamiales</taxon>
        <taxon>Orobanchaceae</taxon>
        <taxon>Buchnereae</taxon>
        <taxon>Striga</taxon>
    </lineage>
</organism>
<keyword evidence="3" id="KW-1185">Reference proteome</keyword>
<keyword evidence="2" id="KW-0687">Ribonucleoprotein</keyword>
<dbReference type="AlphaFoldDB" id="A0A5A7QKX2"/>
<evidence type="ECO:0000313" key="2">
    <source>
        <dbReference type="EMBL" id="GER45626.1"/>
    </source>
</evidence>
<gene>
    <name evidence="2" type="ORF">STAS_22581</name>
</gene>
<sequence>MFYDLILGTLTAREDPTYYPKERLIRGEAKRTPVTRTVTADSREPSSIAALTDSLPPKAPSLTELRPPRALIRSLLPIGIFPFEIGTVKEDRSRNPHGLIKKQE</sequence>
<evidence type="ECO:0000256" key="1">
    <source>
        <dbReference type="SAM" id="MobiDB-lite"/>
    </source>
</evidence>
<dbReference type="Proteomes" id="UP000325081">
    <property type="component" value="Unassembled WGS sequence"/>
</dbReference>
<reference evidence="3" key="1">
    <citation type="journal article" date="2019" name="Curr. Biol.">
        <title>Genome Sequence of Striga asiatica Provides Insight into the Evolution of Plant Parasitism.</title>
        <authorList>
            <person name="Yoshida S."/>
            <person name="Kim S."/>
            <person name="Wafula E.K."/>
            <person name="Tanskanen J."/>
            <person name="Kim Y.M."/>
            <person name="Honaas L."/>
            <person name="Yang Z."/>
            <person name="Spallek T."/>
            <person name="Conn C.E."/>
            <person name="Ichihashi Y."/>
            <person name="Cheong K."/>
            <person name="Cui S."/>
            <person name="Der J.P."/>
            <person name="Gundlach H."/>
            <person name="Jiao Y."/>
            <person name="Hori C."/>
            <person name="Ishida J.K."/>
            <person name="Kasahara H."/>
            <person name="Kiba T."/>
            <person name="Kim M.S."/>
            <person name="Koo N."/>
            <person name="Laohavisit A."/>
            <person name="Lee Y.H."/>
            <person name="Lumba S."/>
            <person name="McCourt P."/>
            <person name="Mortimer J.C."/>
            <person name="Mutuku J.M."/>
            <person name="Nomura T."/>
            <person name="Sasaki-Sekimoto Y."/>
            <person name="Seto Y."/>
            <person name="Wang Y."/>
            <person name="Wakatake T."/>
            <person name="Sakakibara H."/>
            <person name="Demura T."/>
            <person name="Yamaguchi S."/>
            <person name="Yoneyama K."/>
            <person name="Manabe R.I."/>
            <person name="Nelson D.C."/>
            <person name="Schulman A.H."/>
            <person name="Timko M.P."/>
            <person name="dePamphilis C.W."/>
            <person name="Choi D."/>
            <person name="Shirasu K."/>
        </authorList>
    </citation>
    <scope>NUCLEOTIDE SEQUENCE [LARGE SCALE GENOMIC DNA]</scope>
    <source>
        <strain evidence="3">cv. UVA1</strain>
    </source>
</reference>
<feature type="region of interest" description="Disordered" evidence="1">
    <location>
        <begin position="35"/>
        <end position="62"/>
    </location>
</feature>
<proteinExistence type="predicted"/>
<dbReference type="EMBL" id="BKCP01007183">
    <property type="protein sequence ID" value="GER45626.1"/>
    <property type="molecule type" value="Genomic_DNA"/>
</dbReference>
<evidence type="ECO:0000313" key="3">
    <source>
        <dbReference type="Proteomes" id="UP000325081"/>
    </source>
</evidence>